<protein>
    <submittedName>
        <fullName evidence="2">D-psicose/D-tagatose/L-ribulose 3-epimerase</fullName>
        <ecNumber evidence="2">5.1.3.30</ecNumber>
        <ecNumber evidence="2">5.1.3.31</ecNumber>
    </submittedName>
</protein>
<name>A0A7W9EZR7_9RHOB</name>
<dbReference type="RefSeq" id="WP_221235476.1">
    <property type="nucleotide sequence ID" value="NZ_JACIJM010000018.1"/>
</dbReference>
<dbReference type="GO" id="GO:0016853">
    <property type="term" value="F:isomerase activity"/>
    <property type="evidence" value="ECO:0007669"/>
    <property type="project" value="UniProtKB-KW"/>
</dbReference>
<dbReference type="EC" id="5.1.3.31" evidence="2"/>
<dbReference type="EC" id="5.1.3.30" evidence="2"/>
<dbReference type="InterPro" id="IPR013022">
    <property type="entry name" value="Xyl_isomerase-like_TIM-brl"/>
</dbReference>
<evidence type="ECO:0000259" key="1">
    <source>
        <dbReference type="Pfam" id="PF01261"/>
    </source>
</evidence>
<gene>
    <name evidence="2" type="ORF">FHS72_003647</name>
</gene>
<keyword evidence="2" id="KW-0413">Isomerase</keyword>
<dbReference type="Proteomes" id="UP000535415">
    <property type="component" value="Unassembled WGS sequence"/>
</dbReference>
<organism evidence="2 3">
    <name type="scientific">Yoonia ponticola</name>
    <dbReference type="NCBI Taxonomy" id="1524255"/>
    <lineage>
        <taxon>Bacteria</taxon>
        <taxon>Pseudomonadati</taxon>
        <taxon>Pseudomonadota</taxon>
        <taxon>Alphaproteobacteria</taxon>
        <taxon>Rhodobacterales</taxon>
        <taxon>Paracoccaceae</taxon>
        <taxon>Yoonia</taxon>
    </lineage>
</organism>
<dbReference type="Pfam" id="PF01261">
    <property type="entry name" value="AP_endonuc_2"/>
    <property type="match status" value="1"/>
</dbReference>
<dbReference type="EMBL" id="JACIJM010000018">
    <property type="protein sequence ID" value="MBB5723999.1"/>
    <property type="molecule type" value="Genomic_DNA"/>
</dbReference>
<dbReference type="PANTHER" id="PTHR12110">
    <property type="entry name" value="HYDROXYPYRUVATE ISOMERASE"/>
    <property type="match status" value="1"/>
</dbReference>
<reference evidence="2 3" key="1">
    <citation type="submission" date="2020-08" db="EMBL/GenBank/DDBJ databases">
        <title>Genomic Encyclopedia of Type Strains, Phase IV (KMG-IV): sequencing the most valuable type-strain genomes for metagenomic binning, comparative biology and taxonomic classification.</title>
        <authorList>
            <person name="Goeker M."/>
        </authorList>
    </citation>
    <scope>NUCLEOTIDE SEQUENCE [LARGE SCALE GENOMIC DNA]</scope>
    <source>
        <strain evidence="2 3">DSM 101064</strain>
    </source>
</reference>
<dbReference type="InterPro" id="IPR036237">
    <property type="entry name" value="Xyl_isomerase-like_sf"/>
</dbReference>
<keyword evidence="3" id="KW-1185">Reference proteome</keyword>
<feature type="domain" description="Xylose isomerase-like TIM barrel" evidence="1">
    <location>
        <begin position="12"/>
        <end position="244"/>
    </location>
</feature>
<dbReference type="SUPFAM" id="SSF51658">
    <property type="entry name" value="Xylose isomerase-like"/>
    <property type="match status" value="1"/>
</dbReference>
<accession>A0A7W9EZR7</accession>
<evidence type="ECO:0000313" key="2">
    <source>
        <dbReference type="EMBL" id="MBB5723999.1"/>
    </source>
</evidence>
<sequence length="270" mass="28242">MKTWADDPAPIFKIAADIGFDGVELSLLGVGKDRAELIGQQAADCGLELTCSTGLGPEDDPTSADAAVRARAVAKLTEAIEITQMLGSRGLAGVVAAPWGVFDPANKVARAERAAQTLGALGGVLADAGVTLGIEGLNRFESDLTSTAAETCAIARATGSAHIGVLLDSFHMNIEEKNPPAALRAAGDTLVHYHISDNDRGVPGSGRYDFAADAAALRDIGYDGWVVAEMFVMAGNPASADLNIWRDIEPDPTQAAIQTLKYMKRGFWSC</sequence>
<dbReference type="PANTHER" id="PTHR12110:SF21">
    <property type="entry name" value="XYLOSE ISOMERASE-LIKE TIM BARREL DOMAIN-CONTAINING PROTEIN"/>
    <property type="match status" value="1"/>
</dbReference>
<dbReference type="Gene3D" id="3.20.20.150">
    <property type="entry name" value="Divalent-metal-dependent TIM barrel enzymes"/>
    <property type="match status" value="1"/>
</dbReference>
<dbReference type="AlphaFoldDB" id="A0A7W9EZR7"/>
<comment type="caution">
    <text evidence="2">The sequence shown here is derived from an EMBL/GenBank/DDBJ whole genome shotgun (WGS) entry which is preliminary data.</text>
</comment>
<evidence type="ECO:0000313" key="3">
    <source>
        <dbReference type="Proteomes" id="UP000535415"/>
    </source>
</evidence>
<dbReference type="InterPro" id="IPR050312">
    <property type="entry name" value="IolE/XylAMocC-like"/>
</dbReference>
<proteinExistence type="predicted"/>